<accession>A0A7G6E4T1</accession>
<proteinExistence type="predicted"/>
<feature type="transmembrane region" description="Helical" evidence="1">
    <location>
        <begin position="33"/>
        <end position="50"/>
    </location>
</feature>
<name>A0A7G6E4T1_THEFR</name>
<dbReference type="AlphaFoldDB" id="A0A7G6E4T1"/>
<dbReference type="Proteomes" id="UP000515847">
    <property type="component" value="Chromosome"/>
</dbReference>
<keyword evidence="1" id="KW-0472">Membrane</keyword>
<evidence type="ECO:0000313" key="2">
    <source>
        <dbReference type="EMBL" id="QNB47085.1"/>
    </source>
</evidence>
<keyword evidence="3" id="KW-1185">Reference proteome</keyword>
<sequence>MRQAALKVIIVLIKSLGVLTVFTGLALIGNHQFLWGLIVFIVGITTLGFHEEGWN</sequence>
<protein>
    <submittedName>
        <fullName evidence="2">Uncharacterized protein</fullName>
    </submittedName>
</protein>
<dbReference type="RefSeq" id="WP_153802178.1">
    <property type="nucleotide sequence ID" value="NZ_CP045798.1"/>
</dbReference>
<evidence type="ECO:0000313" key="3">
    <source>
        <dbReference type="Proteomes" id="UP000515847"/>
    </source>
</evidence>
<gene>
    <name evidence="2" type="ORF">BR63_12675</name>
</gene>
<keyword evidence="1" id="KW-1133">Transmembrane helix</keyword>
<reference evidence="2 3" key="1">
    <citation type="journal article" date="2019" name="Front. Microbiol.">
        <title>Thermoanaerosceptrum fracticalcis gen. nov. sp. nov., a Novel Fumarate-Fermenting Microorganism From a Deep Fractured Carbonate Aquifer of the US Great Basin.</title>
        <authorList>
            <person name="Hamilton-Brehm S.D."/>
            <person name="Stewart L.E."/>
            <person name="Zavarin M."/>
            <person name="Caldwell M."/>
            <person name="Lawson P.A."/>
            <person name="Onstott T.C."/>
            <person name="Grzymski J."/>
            <person name="Neveux I."/>
            <person name="Lollar B.S."/>
            <person name="Russell C.E."/>
            <person name="Moser D.P."/>
        </authorList>
    </citation>
    <scope>NUCLEOTIDE SEQUENCE [LARGE SCALE GENOMIC DNA]</scope>
    <source>
        <strain evidence="2 3">DRI-13</strain>
    </source>
</reference>
<keyword evidence="1" id="KW-0812">Transmembrane</keyword>
<evidence type="ECO:0000256" key="1">
    <source>
        <dbReference type="SAM" id="Phobius"/>
    </source>
</evidence>
<dbReference type="EMBL" id="CP045798">
    <property type="protein sequence ID" value="QNB47085.1"/>
    <property type="molecule type" value="Genomic_DNA"/>
</dbReference>
<organism evidence="2 3">
    <name type="scientific">Thermanaerosceptrum fracticalcis</name>
    <dbReference type="NCBI Taxonomy" id="1712410"/>
    <lineage>
        <taxon>Bacteria</taxon>
        <taxon>Bacillati</taxon>
        <taxon>Bacillota</taxon>
        <taxon>Clostridia</taxon>
        <taxon>Eubacteriales</taxon>
        <taxon>Peptococcaceae</taxon>
        <taxon>Thermanaerosceptrum</taxon>
    </lineage>
</organism>
<feature type="transmembrane region" description="Helical" evidence="1">
    <location>
        <begin position="7"/>
        <end position="27"/>
    </location>
</feature>
<dbReference type="KEGG" id="tfr:BR63_12675"/>